<evidence type="ECO:0000313" key="4">
    <source>
        <dbReference type="Proteomes" id="UP000215002"/>
    </source>
</evidence>
<evidence type="ECO:0000313" key="3">
    <source>
        <dbReference type="EMBL" id="ASU34492.1"/>
    </source>
</evidence>
<protein>
    <submittedName>
        <fullName evidence="3">Uncharacterized protein</fullName>
    </submittedName>
</protein>
<feature type="chain" id="PRO_5012420353" evidence="2">
    <location>
        <begin position="23"/>
        <end position="249"/>
    </location>
</feature>
<proteinExistence type="predicted"/>
<dbReference type="RefSeq" id="WP_094570840.1">
    <property type="nucleotide sequence ID" value="NZ_CP022743.1"/>
</dbReference>
<feature type="compositionally biased region" description="Basic and acidic residues" evidence="1">
    <location>
        <begin position="177"/>
        <end position="190"/>
    </location>
</feature>
<dbReference type="KEGG" id="muc:MuYL_2605"/>
<name>A0A223NX99_9SPHI</name>
<sequence>MKKIAIISAIALSGLFYNTANAQLRVHVGFNFGGSPVVYRHEPVVVEQPVYQPTQDVYDDSNDDDYYYLPDVDAYYNVNAGCYYYNDGNNWISAAYLPGAYRNYDWRSVRRFEIHENRPFMRGDFYRSRFNGREVAAFRHYDRDNRFGGGYGRDEHFNRDAYRGYDRRVNNWGRDEHRQDNYRRNDDHNWNRGQGGYSQPSNQNDNRGRGGFGQPANQDNGGRDRGNRGGGDDHFARNNMGMSHRMARF</sequence>
<dbReference type="OrthoDB" id="799522at2"/>
<evidence type="ECO:0000256" key="1">
    <source>
        <dbReference type="SAM" id="MobiDB-lite"/>
    </source>
</evidence>
<dbReference type="AlphaFoldDB" id="A0A223NX99"/>
<feature type="compositionally biased region" description="Basic and acidic residues" evidence="1">
    <location>
        <begin position="221"/>
        <end position="236"/>
    </location>
</feature>
<gene>
    <name evidence="3" type="ORF">MuYL_2605</name>
</gene>
<evidence type="ECO:0000256" key="2">
    <source>
        <dbReference type="SAM" id="SignalP"/>
    </source>
</evidence>
<keyword evidence="2" id="KW-0732">Signal</keyword>
<dbReference type="Proteomes" id="UP000215002">
    <property type="component" value="Chromosome"/>
</dbReference>
<keyword evidence="4" id="KW-1185">Reference proteome</keyword>
<feature type="region of interest" description="Disordered" evidence="1">
    <location>
        <begin position="177"/>
        <end position="249"/>
    </location>
</feature>
<organism evidence="3 4">
    <name type="scientific">Mucilaginibacter xinganensis</name>
    <dbReference type="NCBI Taxonomy" id="1234841"/>
    <lineage>
        <taxon>Bacteria</taxon>
        <taxon>Pseudomonadati</taxon>
        <taxon>Bacteroidota</taxon>
        <taxon>Sphingobacteriia</taxon>
        <taxon>Sphingobacteriales</taxon>
        <taxon>Sphingobacteriaceae</taxon>
        <taxon>Mucilaginibacter</taxon>
    </lineage>
</organism>
<accession>A0A223NX99</accession>
<feature type="signal peptide" evidence="2">
    <location>
        <begin position="1"/>
        <end position="22"/>
    </location>
</feature>
<reference evidence="3 4" key="1">
    <citation type="submission" date="2017-08" db="EMBL/GenBank/DDBJ databases">
        <title>Complete genome sequence of Mucilaginibacter sp. strain BJC16-A31.</title>
        <authorList>
            <consortium name="Henan University of Science and Technology"/>
            <person name="You X."/>
        </authorList>
    </citation>
    <scope>NUCLEOTIDE SEQUENCE [LARGE SCALE GENOMIC DNA]</scope>
    <source>
        <strain evidence="3 4">BJC16-A31</strain>
    </source>
</reference>
<dbReference type="EMBL" id="CP022743">
    <property type="protein sequence ID" value="ASU34492.1"/>
    <property type="molecule type" value="Genomic_DNA"/>
</dbReference>